<dbReference type="AlphaFoldDB" id="A0AAV0WPB9"/>
<dbReference type="EMBL" id="CARXXK010000002">
    <property type="protein sequence ID" value="CAI6357432.1"/>
    <property type="molecule type" value="Genomic_DNA"/>
</dbReference>
<name>A0AAV0WPB9_9HEMI</name>
<proteinExistence type="predicted"/>
<comment type="caution">
    <text evidence="1">The sequence shown here is derived from an EMBL/GenBank/DDBJ whole genome shotgun (WGS) entry which is preliminary data.</text>
</comment>
<accession>A0AAV0WPB9</accession>
<evidence type="ECO:0000313" key="2">
    <source>
        <dbReference type="Proteomes" id="UP001160148"/>
    </source>
</evidence>
<dbReference type="Proteomes" id="UP001160148">
    <property type="component" value="Unassembled WGS sequence"/>
</dbReference>
<gene>
    <name evidence="1" type="ORF">MEUPH1_LOCUS13056</name>
</gene>
<protein>
    <submittedName>
        <fullName evidence="1">Uncharacterized protein</fullName>
    </submittedName>
</protein>
<reference evidence="1 2" key="1">
    <citation type="submission" date="2023-01" db="EMBL/GenBank/DDBJ databases">
        <authorList>
            <person name="Whitehead M."/>
        </authorList>
    </citation>
    <scope>NUCLEOTIDE SEQUENCE [LARGE SCALE GENOMIC DNA]</scope>
</reference>
<organism evidence="1 2">
    <name type="scientific">Macrosiphum euphorbiae</name>
    <name type="common">potato aphid</name>
    <dbReference type="NCBI Taxonomy" id="13131"/>
    <lineage>
        <taxon>Eukaryota</taxon>
        <taxon>Metazoa</taxon>
        <taxon>Ecdysozoa</taxon>
        <taxon>Arthropoda</taxon>
        <taxon>Hexapoda</taxon>
        <taxon>Insecta</taxon>
        <taxon>Pterygota</taxon>
        <taxon>Neoptera</taxon>
        <taxon>Paraneoptera</taxon>
        <taxon>Hemiptera</taxon>
        <taxon>Sternorrhyncha</taxon>
        <taxon>Aphidomorpha</taxon>
        <taxon>Aphidoidea</taxon>
        <taxon>Aphididae</taxon>
        <taxon>Macrosiphini</taxon>
        <taxon>Macrosiphum</taxon>
    </lineage>
</organism>
<evidence type="ECO:0000313" key="1">
    <source>
        <dbReference type="EMBL" id="CAI6357432.1"/>
    </source>
</evidence>
<sequence>MMPCGNIYRNINEYHAHVSLPTTYATPCEFHAASEIYPYHLVLCRDGDVILQPDEWLEEELTFRFKCTGPMMNVHFEPLIPLYAPSPPSNDFA</sequence>
<keyword evidence="2" id="KW-1185">Reference proteome</keyword>